<accession>F8JUY7</accession>
<feature type="transmembrane region" description="Helical" evidence="2">
    <location>
        <begin position="177"/>
        <end position="196"/>
    </location>
</feature>
<dbReference type="STRING" id="1003195.SCATT_57780"/>
<feature type="transmembrane region" description="Helical" evidence="2">
    <location>
        <begin position="410"/>
        <end position="430"/>
    </location>
</feature>
<feature type="transmembrane region" description="Helical" evidence="2">
    <location>
        <begin position="202"/>
        <end position="221"/>
    </location>
</feature>
<dbReference type="KEGG" id="sct:SCAT_5775"/>
<feature type="transmembrane region" description="Helical" evidence="2">
    <location>
        <begin position="112"/>
        <end position="133"/>
    </location>
</feature>
<dbReference type="KEGG" id="scy:SCATT_57780"/>
<evidence type="ECO:0008006" key="5">
    <source>
        <dbReference type="Google" id="ProtNLM"/>
    </source>
</evidence>
<keyword evidence="2" id="KW-0472">Membrane</keyword>
<dbReference type="OrthoDB" id="3696477at2"/>
<reference evidence="4" key="1">
    <citation type="submission" date="2011-12" db="EMBL/GenBank/DDBJ databases">
        <title>Complete genome sequence of Streptomyces cattleya strain DSM 46488.</title>
        <authorList>
            <person name="Ou H.-Y."/>
            <person name="Li P."/>
            <person name="Zhao C."/>
            <person name="O'Hagan D."/>
            <person name="Deng Z."/>
        </authorList>
    </citation>
    <scope>NUCLEOTIDE SEQUENCE [LARGE SCALE GENOMIC DNA]</scope>
    <source>
        <strain evidence="4">ATCC 35852 / DSM 46488 / JCM 4925 / NBRC 14057 / NRRL 8057</strain>
    </source>
</reference>
<dbReference type="Proteomes" id="UP000007842">
    <property type="component" value="Chromosome"/>
</dbReference>
<sequence>MSAPLRLLPGGAGDDGDALPGLRRPRRRPSWAVPDPLDELAERLAETLATAVHPWEVAAVLESDGLSDEVVARRLGRGDLFAVAEELYARTERRPPAPPEVPNPWRADVRRCLLRGVVFALPGVALALAGPVAGGSGRGAAALVVTALIGWGWYQGLAHRAYLWLAVAGRRGAARCLLRGAAAGAVLGCGGALAVAGGAAAGWLAVGESVYLAAAVVLLVLDAERDLLVVLAPAVAGGAVLAVVPGVGWGPLVVLPVAPVLAVPAAVRRLRRAWRDEAVAGAAPALARSVPFGLFGLAGGVLTVSLVLGDRVRWTGIVLTLSMGPAEWLLHRYRAGAFAVSRAVGSAGEFRGRMGGVLARCLGGYVAVLVVPGAAPAVWGGAGVWPVAGLAALGALLWVALLLQAFGIAWLPALACAAAVGAQSVPWAGRASGPDVVRAVVCGGTAVVLAVVAHVRLGRVTAHR</sequence>
<keyword evidence="4" id="KW-1185">Reference proteome</keyword>
<protein>
    <recommendedName>
        <fullName evidence="5">Integral membrane protein</fullName>
    </recommendedName>
</protein>
<evidence type="ECO:0000256" key="1">
    <source>
        <dbReference type="SAM" id="MobiDB-lite"/>
    </source>
</evidence>
<feature type="transmembrane region" description="Helical" evidence="2">
    <location>
        <begin position="290"/>
        <end position="308"/>
    </location>
</feature>
<feature type="region of interest" description="Disordered" evidence="1">
    <location>
        <begin position="1"/>
        <end position="30"/>
    </location>
</feature>
<keyword evidence="2" id="KW-1133">Transmembrane helix</keyword>
<dbReference type="RefSeq" id="WP_014146476.1">
    <property type="nucleotide sequence ID" value="NC_016111.1"/>
</dbReference>
<feature type="transmembrane region" description="Helical" evidence="2">
    <location>
        <begin position="139"/>
        <end position="157"/>
    </location>
</feature>
<dbReference type="eggNOG" id="ENOG5032R2T">
    <property type="taxonomic scope" value="Bacteria"/>
</dbReference>
<gene>
    <name evidence="3" type="ordered locus">SCATT_57780</name>
</gene>
<dbReference type="HOGENOM" id="CLU_542802_0_0_11"/>
<evidence type="ECO:0000313" key="3">
    <source>
        <dbReference type="EMBL" id="AEW98149.1"/>
    </source>
</evidence>
<feature type="transmembrane region" description="Helical" evidence="2">
    <location>
        <begin position="228"/>
        <end position="247"/>
    </location>
</feature>
<proteinExistence type="predicted"/>
<name>F8JUY7_STREN</name>
<dbReference type="PATRIC" id="fig|1003195.11.peg.7187"/>
<organism evidence="3 4">
    <name type="scientific">Streptantibioticus cattleyicolor (strain ATCC 35852 / DSM 46488 / JCM 4925 / NBRC 14057 / NRRL 8057)</name>
    <name type="common">Streptomyces cattleya</name>
    <dbReference type="NCBI Taxonomy" id="1003195"/>
    <lineage>
        <taxon>Bacteria</taxon>
        <taxon>Bacillati</taxon>
        <taxon>Actinomycetota</taxon>
        <taxon>Actinomycetes</taxon>
        <taxon>Kitasatosporales</taxon>
        <taxon>Streptomycetaceae</taxon>
        <taxon>Streptantibioticus</taxon>
    </lineage>
</organism>
<accession>G8WYL8</accession>
<keyword evidence="2" id="KW-0812">Transmembrane</keyword>
<feature type="transmembrane region" description="Helical" evidence="2">
    <location>
        <begin position="436"/>
        <end position="455"/>
    </location>
</feature>
<feature type="transmembrane region" description="Helical" evidence="2">
    <location>
        <begin position="357"/>
        <end position="379"/>
    </location>
</feature>
<evidence type="ECO:0000256" key="2">
    <source>
        <dbReference type="SAM" id="Phobius"/>
    </source>
</evidence>
<dbReference type="AlphaFoldDB" id="F8JUY7"/>
<evidence type="ECO:0000313" key="4">
    <source>
        <dbReference type="Proteomes" id="UP000007842"/>
    </source>
</evidence>
<dbReference type="EMBL" id="CP003219">
    <property type="protein sequence ID" value="AEW98149.1"/>
    <property type="molecule type" value="Genomic_DNA"/>
</dbReference>
<feature type="transmembrane region" description="Helical" evidence="2">
    <location>
        <begin position="385"/>
        <end position="403"/>
    </location>
</feature>